<name>A0A1L5NLZ0_9HYPH</name>
<reference evidence="2 3" key="1">
    <citation type="submission" date="2016-09" db="EMBL/GenBank/DDBJ databases">
        <title>The complete genome sequences of Rhizobium gallicum, symbiovars gallicum and phaseoli, symbionts associated to common bean (Phaseolus vulgaris).</title>
        <authorList>
            <person name="Bustos P."/>
            <person name="Santamaria R.I."/>
            <person name="Perez-Carrascal O.M."/>
            <person name="Juarez S."/>
            <person name="Lozano L."/>
            <person name="Martinez-Flores I."/>
            <person name="Martinez-Romero E."/>
            <person name="Cevallos M."/>
            <person name="Romero D."/>
            <person name="Davila G."/>
            <person name="Gonzalez V."/>
        </authorList>
    </citation>
    <scope>NUCLEOTIDE SEQUENCE [LARGE SCALE GENOMIC DNA]</scope>
    <source>
        <strain evidence="2 3">IE4872</strain>
    </source>
</reference>
<sequence>MNKINLGAPHPELNRRPAQSDHHVAAGHSRSVPSKRSLTMINFIGGLAAFGLAASPLHADGLSAMAGESIHVGGFHGVFYYTDENDGYRVVATIAEGEAGVPVRFSATLAEGQSATISVPGKLGEPSQSLEISRSDDKLVVTDVGPMSNKKRIEALAD</sequence>
<evidence type="ECO:0000256" key="1">
    <source>
        <dbReference type="SAM" id="MobiDB-lite"/>
    </source>
</evidence>
<feature type="region of interest" description="Disordered" evidence="1">
    <location>
        <begin position="1"/>
        <end position="31"/>
    </location>
</feature>
<protein>
    <submittedName>
        <fullName evidence="2">Uncharacterized protein</fullName>
    </submittedName>
</protein>
<accession>A0A1L5NLZ0</accession>
<proteinExistence type="predicted"/>
<feature type="compositionally biased region" description="Basic and acidic residues" evidence="1">
    <location>
        <begin position="12"/>
        <end position="24"/>
    </location>
</feature>
<evidence type="ECO:0000313" key="3">
    <source>
        <dbReference type="Proteomes" id="UP000184749"/>
    </source>
</evidence>
<organism evidence="2 3">
    <name type="scientific">Rhizobium gallicum</name>
    <dbReference type="NCBI Taxonomy" id="56730"/>
    <lineage>
        <taxon>Bacteria</taxon>
        <taxon>Pseudomonadati</taxon>
        <taxon>Pseudomonadota</taxon>
        <taxon>Alphaproteobacteria</taxon>
        <taxon>Hyphomicrobiales</taxon>
        <taxon>Rhizobiaceae</taxon>
        <taxon>Rhizobium/Agrobacterium group</taxon>
        <taxon>Rhizobium</taxon>
    </lineage>
</organism>
<gene>
    <name evidence="2" type="ORF">IE4872_CH03325</name>
</gene>
<dbReference type="EMBL" id="CP017101">
    <property type="protein sequence ID" value="APO68925.1"/>
    <property type="molecule type" value="Genomic_DNA"/>
</dbReference>
<evidence type="ECO:0000313" key="2">
    <source>
        <dbReference type="EMBL" id="APO68925.1"/>
    </source>
</evidence>
<dbReference type="AlphaFoldDB" id="A0A1L5NLZ0"/>
<dbReference type="RefSeq" id="WP_237361719.1">
    <property type="nucleotide sequence ID" value="NZ_CP017101.1"/>
</dbReference>
<dbReference type="Proteomes" id="UP000184749">
    <property type="component" value="Chromosome"/>
</dbReference>